<dbReference type="PANTHER" id="PTHR44051:SF21">
    <property type="entry name" value="GLUTATHIONE S-TRANSFERASE FAMILY PROTEIN"/>
    <property type="match status" value="1"/>
</dbReference>
<keyword evidence="3" id="KW-0808">Transferase</keyword>
<dbReference type="Pfam" id="PF13409">
    <property type="entry name" value="GST_N_2"/>
    <property type="match status" value="1"/>
</dbReference>
<dbReference type="SUPFAM" id="SSF52833">
    <property type="entry name" value="Thioredoxin-like"/>
    <property type="match status" value="1"/>
</dbReference>
<evidence type="ECO:0000259" key="1">
    <source>
        <dbReference type="PROSITE" id="PS50404"/>
    </source>
</evidence>
<dbReference type="SFLD" id="SFLDG01150">
    <property type="entry name" value="Main.1:_Beta-like"/>
    <property type="match status" value="1"/>
</dbReference>
<dbReference type="SFLD" id="SFLDG00358">
    <property type="entry name" value="Main_(cytGST)"/>
    <property type="match status" value="1"/>
</dbReference>
<dbReference type="SUPFAM" id="SSF47616">
    <property type="entry name" value="GST C-terminal domain-like"/>
    <property type="match status" value="1"/>
</dbReference>
<dbReference type="InterPro" id="IPR010987">
    <property type="entry name" value="Glutathione-S-Trfase_C-like"/>
</dbReference>
<dbReference type="InterPro" id="IPR040079">
    <property type="entry name" value="Glutathione_S-Trfase"/>
</dbReference>
<dbReference type="PROSITE" id="PS50404">
    <property type="entry name" value="GST_NTER"/>
    <property type="match status" value="1"/>
</dbReference>
<proteinExistence type="predicted"/>
<evidence type="ECO:0000259" key="2">
    <source>
        <dbReference type="PROSITE" id="PS50405"/>
    </source>
</evidence>
<dbReference type="PROSITE" id="PS50405">
    <property type="entry name" value="GST_CTER"/>
    <property type="match status" value="1"/>
</dbReference>
<dbReference type="GO" id="GO:0016740">
    <property type="term" value="F:transferase activity"/>
    <property type="evidence" value="ECO:0007669"/>
    <property type="project" value="UniProtKB-KW"/>
</dbReference>
<sequence>MSDDLVFYTHPMSRGRIVRWMLEEVGAPYRTEILGYGASMKAPAYRAINPMGKVPALRHGGTVVTECPAILAYLADAFPQAGLAPAPDHRDRGPYYRWLFFCAGPLEAAVTNGVLKVSVPDDPRMQGMVGYGSLETALDTLEGAVSGVEFVAGDRFSAADLYVASHLGWGMQFGTIPKRPAFEAYAGRHLAREAAVRARAIDDRLLAEAQAAS</sequence>
<dbReference type="Gene3D" id="3.40.30.10">
    <property type="entry name" value="Glutaredoxin"/>
    <property type="match status" value="1"/>
</dbReference>
<dbReference type="RefSeq" id="WP_096486804.1">
    <property type="nucleotide sequence ID" value="NZ_AP014809.1"/>
</dbReference>
<dbReference type="CDD" id="cd03207">
    <property type="entry name" value="GST_C_8"/>
    <property type="match status" value="1"/>
</dbReference>
<gene>
    <name evidence="3" type="ORF">MPPM_4388</name>
</gene>
<evidence type="ECO:0000313" key="3">
    <source>
        <dbReference type="EMBL" id="BAU92993.1"/>
    </source>
</evidence>
<dbReference type="Gene3D" id="1.20.1050.10">
    <property type="match status" value="1"/>
</dbReference>
<dbReference type="PANTHER" id="PTHR44051">
    <property type="entry name" value="GLUTATHIONE S-TRANSFERASE-RELATED"/>
    <property type="match status" value="1"/>
</dbReference>
<dbReference type="EMBL" id="AP014809">
    <property type="protein sequence ID" value="BAU92993.1"/>
    <property type="molecule type" value="Genomic_DNA"/>
</dbReference>
<name>A0A160PK80_9HYPH</name>
<dbReference type="AlphaFoldDB" id="A0A160PK80"/>
<accession>A0A160PK80</accession>
<feature type="domain" description="GST C-terminal" evidence="2">
    <location>
        <begin position="88"/>
        <end position="213"/>
    </location>
</feature>
<dbReference type="CDD" id="cd03046">
    <property type="entry name" value="GST_N_GTT1_like"/>
    <property type="match status" value="1"/>
</dbReference>
<dbReference type="Proteomes" id="UP000218288">
    <property type="component" value="Chromosome"/>
</dbReference>
<reference evidence="3 4" key="1">
    <citation type="journal article" date="2016" name="Genome Announc.">
        <title>Complete Genome Sequence of Methylobacterium populi P-1M, Isolated from Pink-Pigmented Household Biofilm.</title>
        <authorList>
            <person name="Morohoshi T."/>
            <person name="Ikeda T."/>
        </authorList>
    </citation>
    <scope>NUCLEOTIDE SEQUENCE [LARGE SCALE GENOMIC DNA]</scope>
    <source>
        <strain evidence="3 4">P-1M</strain>
    </source>
</reference>
<dbReference type="InterPro" id="IPR036249">
    <property type="entry name" value="Thioredoxin-like_sf"/>
</dbReference>
<feature type="domain" description="GST N-terminal" evidence="1">
    <location>
        <begin position="2"/>
        <end position="82"/>
    </location>
</feature>
<dbReference type="Pfam" id="PF00043">
    <property type="entry name" value="GST_C"/>
    <property type="match status" value="1"/>
</dbReference>
<evidence type="ECO:0000313" key="4">
    <source>
        <dbReference type="Proteomes" id="UP000218288"/>
    </source>
</evidence>
<protein>
    <submittedName>
        <fullName evidence="3">Glutathione S-transferase domain</fullName>
    </submittedName>
</protein>
<dbReference type="InterPro" id="IPR004046">
    <property type="entry name" value="GST_C"/>
</dbReference>
<dbReference type="InterPro" id="IPR036282">
    <property type="entry name" value="Glutathione-S-Trfase_C_sf"/>
</dbReference>
<dbReference type="InterPro" id="IPR004045">
    <property type="entry name" value="Glutathione_S-Trfase_N"/>
</dbReference>
<dbReference type="OrthoDB" id="5740960at2"/>
<organism evidence="3 4">
    <name type="scientific">Methylorubrum populi</name>
    <dbReference type="NCBI Taxonomy" id="223967"/>
    <lineage>
        <taxon>Bacteria</taxon>
        <taxon>Pseudomonadati</taxon>
        <taxon>Pseudomonadota</taxon>
        <taxon>Alphaproteobacteria</taxon>
        <taxon>Hyphomicrobiales</taxon>
        <taxon>Methylobacteriaceae</taxon>
        <taxon>Methylorubrum</taxon>
    </lineage>
</organism>
<dbReference type="SFLD" id="SFLDS00019">
    <property type="entry name" value="Glutathione_Transferase_(cytos"/>
    <property type="match status" value="1"/>
</dbReference>